<accession>A0A377I637</accession>
<dbReference type="AlphaFoldDB" id="A0A377I637"/>
<name>A0A377I637_AVIPA</name>
<protein>
    <submittedName>
        <fullName evidence="1">Phage tail tube protein</fullName>
    </submittedName>
</protein>
<dbReference type="Proteomes" id="UP000254465">
    <property type="component" value="Unassembled WGS sequence"/>
</dbReference>
<sequence>MKYHGIARIRVNGAEYPTGEDATLDVGGFTRETVKGARVYGYRNPNRSDGRVQNV</sequence>
<proteinExistence type="predicted"/>
<gene>
    <name evidence="1" type="ORF">NCTC11296_00162</name>
</gene>
<dbReference type="InterPro" id="IPR019596">
    <property type="entry name" value="Phage_Mu_GpM_tail_tub"/>
</dbReference>
<organism evidence="1 2">
    <name type="scientific">Avibacterium paragallinarum</name>
    <name type="common">Haemophilus gallinarum</name>
    <dbReference type="NCBI Taxonomy" id="728"/>
    <lineage>
        <taxon>Bacteria</taxon>
        <taxon>Pseudomonadati</taxon>
        <taxon>Pseudomonadota</taxon>
        <taxon>Gammaproteobacteria</taxon>
        <taxon>Pasteurellales</taxon>
        <taxon>Pasteurellaceae</taxon>
        <taxon>Avibacterium</taxon>
    </lineage>
</organism>
<reference evidence="1 2" key="1">
    <citation type="submission" date="2018-06" db="EMBL/GenBank/DDBJ databases">
        <authorList>
            <consortium name="Pathogen Informatics"/>
            <person name="Doyle S."/>
        </authorList>
    </citation>
    <scope>NUCLEOTIDE SEQUENCE [LARGE SCALE GENOMIC DNA]</scope>
    <source>
        <strain evidence="1 2">NCTC11296</strain>
    </source>
</reference>
<evidence type="ECO:0000313" key="2">
    <source>
        <dbReference type="Proteomes" id="UP000254465"/>
    </source>
</evidence>
<evidence type="ECO:0000313" key="1">
    <source>
        <dbReference type="EMBL" id="STO70282.1"/>
    </source>
</evidence>
<dbReference type="Pfam" id="PF10618">
    <property type="entry name" value="Tail_tube"/>
    <property type="match status" value="1"/>
</dbReference>
<dbReference type="EMBL" id="UGHK01000001">
    <property type="protein sequence ID" value="STO70282.1"/>
    <property type="molecule type" value="Genomic_DNA"/>
</dbReference>